<organism evidence="1">
    <name type="scientific">marine sediment metagenome</name>
    <dbReference type="NCBI Taxonomy" id="412755"/>
    <lineage>
        <taxon>unclassified sequences</taxon>
        <taxon>metagenomes</taxon>
        <taxon>ecological metagenomes</taxon>
    </lineage>
</organism>
<sequence length="60" mass="6844">MKKVFIFIVLALFLISFILAVQDNETQATNDSTDSEEKVCCKIYGLGSMMEQVNVYYEVI</sequence>
<reference evidence="1" key="1">
    <citation type="journal article" date="2014" name="Front. Microbiol.">
        <title>High frequency of phylogenetically diverse reductive dehalogenase-homologous genes in deep subseafloor sedimentary metagenomes.</title>
        <authorList>
            <person name="Kawai M."/>
            <person name="Futagami T."/>
            <person name="Toyoda A."/>
            <person name="Takaki Y."/>
            <person name="Nishi S."/>
            <person name="Hori S."/>
            <person name="Arai W."/>
            <person name="Tsubouchi T."/>
            <person name="Morono Y."/>
            <person name="Uchiyama I."/>
            <person name="Ito T."/>
            <person name="Fujiyama A."/>
            <person name="Inagaki F."/>
            <person name="Takami H."/>
        </authorList>
    </citation>
    <scope>NUCLEOTIDE SEQUENCE</scope>
    <source>
        <strain evidence="1">Expedition CK06-06</strain>
    </source>
</reference>
<accession>X1W2R6</accession>
<gene>
    <name evidence="1" type="ORF">S12H4_59277</name>
</gene>
<evidence type="ECO:0000313" key="1">
    <source>
        <dbReference type="EMBL" id="GAJ24170.1"/>
    </source>
</evidence>
<protein>
    <submittedName>
        <fullName evidence="1">Uncharacterized protein</fullName>
    </submittedName>
</protein>
<dbReference type="AlphaFoldDB" id="X1W2R6"/>
<name>X1W2R6_9ZZZZ</name>
<proteinExistence type="predicted"/>
<comment type="caution">
    <text evidence="1">The sequence shown here is derived from an EMBL/GenBank/DDBJ whole genome shotgun (WGS) entry which is preliminary data.</text>
</comment>
<feature type="non-terminal residue" evidence="1">
    <location>
        <position position="60"/>
    </location>
</feature>
<dbReference type="EMBL" id="BARW01038686">
    <property type="protein sequence ID" value="GAJ24170.1"/>
    <property type="molecule type" value="Genomic_DNA"/>
</dbReference>